<dbReference type="Pfam" id="PF00018">
    <property type="entry name" value="SH3_1"/>
    <property type="match status" value="1"/>
</dbReference>
<evidence type="ECO:0000256" key="5">
    <source>
        <dbReference type="ARBA" id="ARBA00022741"/>
    </source>
</evidence>
<evidence type="ECO:0000256" key="12">
    <source>
        <dbReference type="PIRSR" id="PIRSR000615-2"/>
    </source>
</evidence>
<feature type="binding site" evidence="12">
    <location>
        <position position="1279"/>
    </location>
    <ligand>
        <name>ATP</name>
        <dbReference type="ChEBI" id="CHEBI:30616"/>
    </ligand>
</feature>
<dbReference type="PROSITE" id="PS50002">
    <property type="entry name" value="SH3"/>
    <property type="match status" value="1"/>
</dbReference>
<keyword evidence="4" id="KW-0808">Transferase</keyword>
<evidence type="ECO:0000256" key="1">
    <source>
        <dbReference type="ARBA" id="ARBA00011903"/>
    </source>
</evidence>
<gene>
    <name evidence="22" type="primary">LOC108678192</name>
</gene>
<feature type="binding site" evidence="13">
    <location>
        <position position="1280"/>
    </location>
    <ligand>
        <name>Mg(2+)</name>
        <dbReference type="ChEBI" id="CHEBI:18420"/>
    </ligand>
</feature>
<feature type="compositionally biased region" description="Polar residues" evidence="17">
    <location>
        <begin position="733"/>
        <end position="755"/>
    </location>
</feature>
<dbReference type="SMART" id="SM00326">
    <property type="entry name" value="SH3"/>
    <property type="match status" value="1"/>
</dbReference>
<keyword evidence="5 12" id="KW-0547">Nucleotide-binding</keyword>
<dbReference type="GO" id="GO:0030036">
    <property type="term" value="P:actin cytoskeleton organization"/>
    <property type="evidence" value="ECO:0007669"/>
    <property type="project" value="UniProtKB-ARBA"/>
</dbReference>
<dbReference type="SUPFAM" id="SSF50044">
    <property type="entry name" value="SH3-domain"/>
    <property type="match status" value="1"/>
</dbReference>
<dbReference type="SMART" id="SM00252">
    <property type="entry name" value="SH2"/>
    <property type="match status" value="1"/>
</dbReference>
<organism evidence="21 22">
    <name type="scientific">Hyalella azteca</name>
    <name type="common">Amphipod</name>
    <dbReference type="NCBI Taxonomy" id="294128"/>
    <lineage>
        <taxon>Eukaryota</taxon>
        <taxon>Metazoa</taxon>
        <taxon>Ecdysozoa</taxon>
        <taxon>Arthropoda</taxon>
        <taxon>Crustacea</taxon>
        <taxon>Multicrustacea</taxon>
        <taxon>Malacostraca</taxon>
        <taxon>Eumalacostraca</taxon>
        <taxon>Peracarida</taxon>
        <taxon>Amphipoda</taxon>
        <taxon>Senticaudata</taxon>
        <taxon>Talitrida</taxon>
        <taxon>Talitroidea</taxon>
        <taxon>Hyalellidae</taxon>
        <taxon>Hyalella</taxon>
    </lineage>
</organism>
<feature type="binding site" evidence="16">
    <location>
        <position position="1182"/>
    </location>
    <ligand>
        <name>ATP</name>
        <dbReference type="ChEBI" id="CHEBI:30616"/>
    </ligand>
</feature>
<dbReference type="SMART" id="SM00219">
    <property type="entry name" value="TyrKc"/>
    <property type="match status" value="1"/>
</dbReference>
<evidence type="ECO:0000256" key="16">
    <source>
        <dbReference type="PROSITE-ProRule" id="PRU10141"/>
    </source>
</evidence>
<dbReference type="Pfam" id="PF00017">
    <property type="entry name" value="SH2"/>
    <property type="match status" value="1"/>
</dbReference>
<evidence type="ECO:0000256" key="3">
    <source>
        <dbReference type="ARBA" id="ARBA00022553"/>
    </source>
</evidence>
<dbReference type="PANTHER" id="PTHR24418">
    <property type="entry name" value="TYROSINE-PROTEIN KINASE"/>
    <property type="match status" value="1"/>
</dbReference>
<name>A0A8B7PA25_HYAAZ</name>
<evidence type="ECO:0000259" key="19">
    <source>
        <dbReference type="PROSITE" id="PS50002"/>
    </source>
</evidence>
<dbReference type="InterPro" id="IPR036860">
    <property type="entry name" value="SH2_dom_sf"/>
</dbReference>
<dbReference type="GO" id="GO:0007435">
    <property type="term" value="P:salivary gland morphogenesis"/>
    <property type="evidence" value="ECO:0007669"/>
    <property type="project" value="UniProtKB-ARBA"/>
</dbReference>
<feature type="domain" description="SH2" evidence="18">
    <location>
        <begin position="1038"/>
        <end position="1132"/>
    </location>
</feature>
<dbReference type="InterPro" id="IPR001452">
    <property type="entry name" value="SH3_domain"/>
</dbReference>
<protein>
    <recommendedName>
        <fullName evidence="1">non-specific protein-tyrosine kinase</fullName>
        <ecNumber evidence="1">2.7.10.2</ecNumber>
    </recommendedName>
</protein>
<evidence type="ECO:0000256" key="6">
    <source>
        <dbReference type="ARBA" id="ARBA00022777"/>
    </source>
</evidence>
<dbReference type="InterPro" id="IPR011009">
    <property type="entry name" value="Kinase-like_dom_sf"/>
</dbReference>
<dbReference type="InterPro" id="IPR000719">
    <property type="entry name" value="Prot_kinase_dom"/>
</dbReference>
<dbReference type="PROSITE" id="PS00109">
    <property type="entry name" value="PROTEIN_KINASE_TYR"/>
    <property type="match status" value="1"/>
</dbReference>
<keyword evidence="9" id="KW-0829">Tyrosine-protein kinase</keyword>
<feature type="domain" description="Protein kinase" evidence="20">
    <location>
        <begin position="1155"/>
        <end position="1411"/>
    </location>
</feature>
<dbReference type="PROSITE" id="PS50001">
    <property type="entry name" value="SH2"/>
    <property type="match status" value="1"/>
</dbReference>
<evidence type="ECO:0000313" key="21">
    <source>
        <dbReference type="Proteomes" id="UP000694843"/>
    </source>
</evidence>
<dbReference type="SUPFAM" id="SSF55550">
    <property type="entry name" value="SH2 domain"/>
    <property type="match status" value="1"/>
</dbReference>
<dbReference type="InterPro" id="IPR008266">
    <property type="entry name" value="Tyr_kinase_AS"/>
</dbReference>
<evidence type="ECO:0000313" key="22">
    <source>
        <dbReference type="RefSeq" id="XP_018022041.1"/>
    </source>
</evidence>
<dbReference type="Proteomes" id="UP000694843">
    <property type="component" value="Unplaced"/>
</dbReference>
<dbReference type="PROSITE" id="PS00107">
    <property type="entry name" value="PROTEIN_KINASE_ATP"/>
    <property type="match status" value="1"/>
</dbReference>
<dbReference type="SUPFAM" id="SSF56112">
    <property type="entry name" value="Protein kinase-like (PK-like)"/>
    <property type="match status" value="1"/>
</dbReference>
<comment type="catalytic activity">
    <reaction evidence="10">
        <text>L-tyrosyl-[protein] + ATP = O-phospho-L-tyrosyl-[protein] + ADP + H(+)</text>
        <dbReference type="Rhea" id="RHEA:10596"/>
        <dbReference type="Rhea" id="RHEA-COMP:10136"/>
        <dbReference type="Rhea" id="RHEA-COMP:20101"/>
        <dbReference type="ChEBI" id="CHEBI:15378"/>
        <dbReference type="ChEBI" id="CHEBI:30616"/>
        <dbReference type="ChEBI" id="CHEBI:46858"/>
        <dbReference type="ChEBI" id="CHEBI:61978"/>
        <dbReference type="ChEBI" id="CHEBI:456216"/>
        <dbReference type="EC" id="2.7.10.2"/>
    </reaction>
</comment>
<dbReference type="InterPro" id="IPR001245">
    <property type="entry name" value="Ser-Thr/Tyr_kinase_cat_dom"/>
</dbReference>
<dbReference type="InterPro" id="IPR020635">
    <property type="entry name" value="Tyr_kinase_cat_dom"/>
</dbReference>
<dbReference type="Gene3D" id="1.10.510.10">
    <property type="entry name" value="Transferase(Phosphotransferase) domain 1"/>
    <property type="match status" value="1"/>
</dbReference>
<dbReference type="InterPro" id="IPR050198">
    <property type="entry name" value="Non-receptor_tyrosine_kinases"/>
</dbReference>
<evidence type="ECO:0000256" key="13">
    <source>
        <dbReference type="PIRSR" id="PIRSR000615-3"/>
    </source>
</evidence>
<reference evidence="22" key="1">
    <citation type="submission" date="2025-08" db="UniProtKB">
        <authorList>
            <consortium name="RefSeq"/>
        </authorList>
    </citation>
    <scope>IDENTIFICATION</scope>
    <source>
        <tissue evidence="22">Whole organism</tissue>
    </source>
</reference>
<keyword evidence="6" id="KW-0418">Kinase</keyword>
<dbReference type="PRINTS" id="PR00109">
    <property type="entry name" value="TYRKINASE"/>
</dbReference>
<dbReference type="GO" id="GO:0048468">
    <property type="term" value="P:cell development"/>
    <property type="evidence" value="ECO:0007669"/>
    <property type="project" value="UniProtKB-ARBA"/>
</dbReference>
<accession>A0A8B7PA25</accession>
<keyword evidence="2 15" id="KW-0728">SH3 domain</keyword>
<dbReference type="InterPro" id="IPR017441">
    <property type="entry name" value="Protein_kinase_ATP_BS"/>
</dbReference>
<evidence type="ECO:0000256" key="17">
    <source>
        <dbReference type="SAM" id="MobiDB-lite"/>
    </source>
</evidence>
<dbReference type="Gene3D" id="3.30.505.10">
    <property type="entry name" value="SH2 domain"/>
    <property type="match status" value="1"/>
</dbReference>
<proteinExistence type="predicted"/>
<feature type="region of interest" description="Disordered" evidence="17">
    <location>
        <begin position="798"/>
        <end position="818"/>
    </location>
</feature>
<dbReference type="GO" id="GO:0005524">
    <property type="term" value="F:ATP binding"/>
    <property type="evidence" value="ECO:0007669"/>
    <property type="project" value="UniProtKB-UniRule"/>
</dbReference>
<dbReference type="InterPro" id="IPR036028">
    <property type="entry name" value="SH3-like_dom_sf"/>
</dbReference>
<evidence type="ECO:0000256" key="10">
    <source>
        <dbReference type="ARBA" id="ARBA00051245"/>
    </source>
</evidence>
<keyword evidence="13" id="KW-0479">Metal-binding</keyword>
<dbReference type="GeneID" id="108678192"/>
<feature type="active site" description="Proton acceptor" evidence="11">
    <location>
        <position position="1275"/>
    </location>
</feature>
<dbReference type="KEGG" id="hazt:108678192"/>
<dbReference type="InterPro" id="IPR000980">
    <property type="entry name" value="SH2"/>
</dbReference>
<dbReference type="FunFam" id="1.10.510.10:FF:000052">
    <property type="entry name" value="Tyrosine-protein kinase"/>
    <property type="match status" value="1"/>
</dbReference>
<dbReference type="GO" id="GO:0002009">
    <property type="term" value="P:morphogenesis of an epithelium"/>
    <property type="evidence" value="ECO:0007669"/>
    <property type="project" value="UniProtKB-ARBA"/>
</dbReference>
<keyword evidence="3" id="KW-0597">Phosphoprotein</keyword>
<evidence type="ECO:0000256" key="8">
    <source>
        <dbReference type="ARBA" id="ARBA00022999"/>
    </source>
</evidence>
<dbReference type="OrthoDB" id="28230at2759"/>
<evidence type="ECO:0000256" key="9">
    <source>
        <dbReference type="ARBA" id="ARBA00023137"/>
    </source>
</evidence>
<dbReference type="EC" id="2.7.10.2" evidence="1"/>
<feature type="region of interest" description="Disordered" evidence="17">
    <location>
        <begin position="727"/>
        <end position="756"/>
    </location>
</feature>
<evidence type="ECO:0000256" key="11">
    <source>
        <dbReference type="PIRSR" id="PIRSR000615-1"/>
    </source>
</evidence>
<feature type="region of interest" description="Disordered" evidence="17">
    <location>
        <begin position="76"/>
        <end position="120"/>
    </location>
</feature>
<dbReference type="CTD" id="124191448"/>
<evidence type="ECO:0000256" key="2">
    <source>
        <dbReference type="ARBA" id="ARBA00022443"/>
    </source>
</evidence>
<keyword evidence="13" id="KW-0460">Magnesium</keyword>
<dbReference type="GO" id="GO:0004715">
    <property type="term" value="F:non-membrane spanning protein tyrosine kinase activity"/>
    <property type="evidence" value="ECO:0007669"/>
    <property type="project" value="UniProtKB-EC"/>
</dbReference>
<evidence type="ECO:0000256" key="14">
    <source>
        <dbReference type="PROSITE-ProRule" id="PRU00191"/>
    </source>
</evidence>
<evidence type="ECO:0000256" key="4">
    <source>
        <dbReference type="ARBA" id="ARBA00022679"/>
    </source>
</evidence>
<sequence>MPIQRLDPSSIFQLPNFLFSQSSPSYHVSPCHPVSRRLSKRLSDPYLHYYLSNRALPPTPADQLPYVHSNTRLSPVPHTTSVSSAAKPAAPHQRSSAAKGNCTVRVTSKKRRPAPARRTLSVAARTCPEKWEGFEVRAVGGGGPNYKRYSNEVKFVNGNFNHNVCVSEPKVHSSSVYCSTATPIGTVSGADKVLGEIRVCPGYQSQKTTLVHKPSENYCVGDREIDWGKRSWQANQEHLKKDRRNSSEEDTSGIESNQTDLCYSDRCLNAPYHVGVTRVNTSVYGSDLSVGVDSVIDSVSFKNSSLRSTNSANKKAFILNGNEFGRRKSSPCVGISGSAPKDNLKAMIGSGTVFRNTIELDPRILHRKHSSPANIGLASNTRAAPTNGPNKPTFVTVSIRQNSCATSGSEAFFNLSLRPSDAGGDKITLVPATCKVNRSASCAATLARKNSHGYPVVNGNVKNSAALPSGNWVSNQPTAFLTIRPSKPGDLVHDGTFHDATRPSRASKQPTISLTTNLSTNVLRHPSVTAKRSLIDDWISDCHAQNINYNRENLLASGISSPLNPGVCVQLPYQNASDAPNLLGATLVRRKRSSRSAVQRHGSMNYTVAASACKSNEQLPVREDSATNQGAEFHDVIMPEDPRSYVFHSNEDAQSREEVKRVHRKGKVVRSKSTVYPPSYSLNDTPVFVTSNSFEEAINPLIVNDSVHDNKNSIRRSLNYEGHVSAAFDGSETDNSPPRYTHTPTKSAFDQSPVHSTLPAHRLPAHWRSLGSLHINDNDSGSHPNLLKPNRLRSQFSWHPERNRAFPSRPHRSQSMRYPSDSIVQSDDELQYSNNQFILLSPLASSVSTFTQASDTRKREPPELPPRPKHLVCPPVETSCDAPQNWSALCPSLCQWGVGRPYVGAEDDLDNVPDIDNKSEGPTGLGGAVARIYRVAIKSAVNCMFRKYLNSDTRSGVGAPVGNGLTPDMPQKRVVRAMYDYKAAQKGDLSLVQDEEYEVLEETEEHWWKLRDKHGNEGYSPSNYVKEATDIGLHQYDWYLGDATRQRAETILMREEREGCFVVRNSSSTTGMYTISVYCSMSRPQVKHYHIQKDSDNKYYLSHNIKCNSISELIYKHQYNPGGLCTRLRSAPLGNKPPATAGFSRDKWDIPLNEITLLEEIGSGQFGVVRRGKYRNLDVAVKMMKEGTMSEDEFIEEAKVMTKLQHPNLVQLYGVCKRQRPVYIITEFLEYGSLLHYLRQKEKTLSSKTDTLIDMCLQICEGMAYLEKEKFIHRDLAARNCLVGSKNIKVGDFGLARYVVDDEYTGSGGAKFPIKWAAPEVLNYMRFSSKSDVWAFGVLMWEVFTCGKMPYGRRKNADVVAMVQEGLVLDQPRYCPHNVYQVMRECWEQSADQRPSFHDLKTEIGRLNTED</sequence>
<dbReference type="Gene3D" id="2.30.30.40">
    <property type="entry name" value="SH3 Domains"/>
    <property type="match status" value="1"/>
</dbReference>
<keyword evidence="21" id="KW-1185">Reference proteome</keyword>
<evidence type="ECO:0000259" key="20">
    <source>
        <dbReference type="PROSITE" id="PS50011"/>
    </source>
</evidence>
<keyword evidence="7 12" id="KW-0067">ATP-binding</keyword>
<dbReference type="RefSeq" id="XP_018022041.1">
    <property type="nucleotide sequence ID" value="XM_018166552.2"/>
</dbReference>
<evidence type="ECO:0000259" key="18">
    <source>
        <dbReference type="PROSITE" id="PS50001"/>
    </source>
</evidence>
<feature type="domain" description="SH3" evidence="19">
    <location>
        <begin position="970"/>
        <end position="1030"/>
    </location>
</feature>
<dbReference type="Pfam" id="PF07714">
    <property type="entry name" value="PK_Tyr_Ser-Thr"/>
    <property type="match status" value="1"/>
</dbReference>
<dbReference type="FunFam" id="3.30.200.20:FF:000053">
    <property type="entry name" value="Tyrosine-protein kinase"/>
    <property type="match status" value="1"/>
</dbReference>
<dbReference type="PROSITE" id="PS50011">
    <property type="entry name" value="PROTEIN_KINASE_DOM"/>
    <property type="match status" value="1"/>
</dbReference>
<evidence type="ECO:0000256" key="7">
    <source>
        <dbReference type="ARBA" id="ARBA00022840"/>
    </source>
</evidence>
<evidence type="ECO:0000256" key="15">
    <source>
        <dbReference type="PROSITE-ProRule" id="PRU00192"/>
    </source>
</evidence>
<keyword evidence="8 14" id="KW-0727">SH2 domain</keyword>
<dbReference type="GO" id="GO:0046872">
    <property type="term" value="F:metal ion binding"/>
    <property type="evidence" value="ECO:0007669"/>
    <property type="project" value="UniProtKB-KW"/>
</dbReference>
<feature type="binding site" evidence="13">
    <location>
        <position position="1292"/>
    </location>
    <ligand>
        <name>Mg(2+)</name>
        <dbReference type="ChEBI" id="CHEBI:18420"/>
    </ligand>
</feature>